<feature type="compositionally biased region" description="Low complexity" evidence="1">
    <location>
        <begin position="118"/>
        <end position="128"/>
    </location>
</feature>
<dbReference type="EMBL" id="QRBI01000119">
    <property type="protein sequence ID" value="RMC07915.1"/>
    <property type="molecule type" value="Genomic_DNA"/>
</dbReference>
<feature type="region of interest" description="Disordered" evidence="1">
    <location>
        <begin position="1"/>
        <end position="135"/>
    </location>
</feature>
<evidence type="ECO:0000313" key="3">
    <source>
        <dbReference type="Proteomes" id="UP000269221"/>
    </source>
</evidence>
<reference evidence="2 3" key="1">
    <citation type="submission" date="2018-07" db="EMBL/GenBank/DDBJ databases">
        <title>A high quality draft genome assembly of the barn swallow (H. rustica rustica).</title>
        <authorList>
            <person name="Formenti G."/>
            <person name="Chiara M."/>
            <person name="Poveda L."/>
            <person name="Francoijs K.-J."/>
            <person name="Bonisoli-Alquati A."/>
            <person name="Canova L."/>
            <person name="Gianfranceschi L."/>
            <person name="Horner D.S."/>
            <person name="Saino N."/>
        </authorList>
    </citation>
    <scope>NUCLEOTIDE SEQUENCE [LARGE SCALE GENOMIC DNA]</scope>
    <source>
        <strain evidence="2">Chelidonia</strain>
        <tissue evidence="2">Blood</tissue>
    </source>
</reference>
<sequence length="202" mass="20724">MIQATGSNTVQSSSALRGAGENPNPETLSKARQIPEASVVSPGTGMEGAGRGSKHDPALGGADSDDEGEGANPGHERGGDTLSSAARAGQVEAKQAGMGRGRGGECLQGATPMRRTSRSLTPPTSSSLAFDSPARGNSNTAAFLRMGAHPKLSQILRMYPELENLLKTPSPQKPAVNVSSSPRSGAVGPEGINHTKRGIFRQ</sequence>
<comment type="caution">
    <text evidence="2">The sequence shown here is derived from an EMBL/GenBank/DDBJ whole genome shotgun (WGS) entry which is preliminary data.</text>
</comment>
<dbReference type="AlphaFoldDB" id="A0A3M0K3R7"/>
<proteinExistence type="predicted"/>
<feature type="compositionally biased region" description="Polar residues" evidence="1">
    <location>
        <begin position="1"/>
        <end position="15"/>
    </location>
</feature>
<evidence type="ECO:0000256" key="1">
    <source>
        <dbReference type="SAM" id="MobiDB-lite"/>
    </source>
</evidence>
<name>A0A3M0K3R7_HIRRU</name>
<evidence type="ECO:0000313" key="2">
    <source>
        <dbReference type="EMBL" id="RMC07915.1"/>
    </source>
</evidence>
<organism evidence="2 3">
    <name type="scientific">Hirundo rustica rustica</name>
    <dbReference type="NCBI Taxonomy" id="333673"/>
    <lineage>
        <taxon>Eukaryota</taxon>
        <taxon>Metazoa</taxon>
        <taxon>Chordata</taxon>
        <taxon>Craniata</taxon>
        <taxon>Vertebrata</taxon>
        <taxon>Euteleostomi</taxon>
        <taxon>Archelosauria</taxon>
        <taxon>Archosauria</taxon>
        <taxon>Dinosauria</taxon>
        <taxon>Saurischia</taxon>
        <taxon>Theropoda</taxon>
        <taxon>Coelurosauria</taxon>
        <taxon>Aves</taxon>
        <taxon>Neognathae</taxon>
        <taxon>Neoaves</taxon>
        <taxon>Telluraves</taxon>
        <taxon>Australaves</taxon>
        <taxon>Passeriformes</taxon>
        <taxon>Sylvioidea</taxon>
        <taxon>Hirundinidae</taxon>
        <taxon>Hirundo</taxon>
    </lineage>
</organism>
<dbReference type="Proteomes" id="UP000269221">
    <property type="component" value="Unassembled WGS sequence"/>
</dbReference>
<protein>
    <submittedName>
        <fullName evidence="2">Uncharacterized protein</fullName>
    </submittedName>
</protein>
<accession>A0A3M0K3R7</accession>
<gene>
    <name evidence="2" type="ORF">DUI87_15386</name>
</gene>
<feature type="region of interest" description="Disordered" evidence="1">
    <location>
        <begin position="166"/>
        <end position="202"/>
    </location>
</feature>
<keyword evidence="3" id="KW-1185">Reference proteome</keyword>